<comment type="caution">
    <text evidence="2">The sequence shown here is derived from an EMBL/GenBank/DDBJ whole genome shotgun (WGS) entry which is preliminary data.</text>
</comment>
<dbReference type="Gene3D" id="3.90.226.10">
    <property type="entry name" value="2-enoyl-CoA Hydratase, Chain A, domain 1"/>
    <property type="match status" value="1"/>
</dbReference>
<dbReference type="Gene3D" id="1.10.12.10">
    <property type="entry name" value="Lyase 2-enoyl-coa Hydratase, Chain A, domain 2"/>
    <property type="match status" value="1"/>
</dbReference>
<dbReference type="InterPro" id="IPR029045">
    <property type="entry name" value="ClpP/crotonase-like_dom_sf"/>
</dbReference>
<keyword evidence="2" id="KW-0413">Isomerase</keyword>
<comment type="similarity">
    <text evidence="1">Belongs to the enoyl-CoA hydratase/isomerase family.</text>
</comment>
<dbReference type="SUPFAM" id="SSF52096">
    <property type="entry name" value="ClpP/crotonase"/>
    <property type="match status" value="1"/>
</dbReference>
<evidence type="ECO:0000256" key="1">
    <source>
        <dbReference type="ARBA" id="ARBA00005254"/>
    </source>
</evidence>
<accession>A0A2M9BFI8</accession>
<reference evidence="2 3" key="1">
    <citation type="submission" date="2017-11" db="EMBL/GenBank/DDBJ databases">
        <title>Genomic Encyclopedia of Archaeal and Bacterial Type Strains, Phase II (KMG-II): From Individual Species to Whole Genera.</title>
        <authorList>
            <person name="Goeker M."/>
        </authorList>
    </citation>
    <scope>NUCLEOTIDE SEQUENCE [LARGE SCALE GENOMIC DNA]</scope>
    <source>
        <strain evidence="2 3">DSM 27763</strain>
    </source>
</reference>
<keyword evidence="3" id="KW-1185">Reference proteome</keyword>
<protein>
    <submittedName>
        <fullName evidence="2">2-(1,2-epoxy-1,2-dihydrophenyl)acetyl-CoA isomerase</fullName>
    </submittedName>
</protein>
<dbReference type="InterPro" id="IPR014748">
    <property type="entry name" value="Enoyl-CoA_hydra_C"/>
</dbReference>
<dbReference type="Proteomes" id="UP000230842">
    <property type="component" value="Unassembled WGS sequence"/>
</dbReference>
<evidence type="ECO:0000313" key="2">
    <source>
        <dbReference type="EMBL" id="PJJ56713.1"/>
    </source>
</evidence>
<evidence type="ECO:0000313" key="3">
    <source>
        <dbReference type="Proteomes" id="UP000230842"/>
    </source>
</evidence>
<proteinExistence type="inferred from homology"/>
<dbReference type="PANTHER" id="PTHR43459">
    <property type="entry name" value="ENOYL-COA HYDRATASE"/>
    <property type="match status" value="1"/>
</dbReference>
<sequence>MRQTALMTESHVPVMLETSEGVATITFNRPEALNSFDDPTKVLLRDHLRAVASDESVRCVVLTGAGRAFGAGQDVKALLAEHEGDAPSLGNTVVEHYNPMVEAITTMPKPVIAAVNGIAAGAAASLAFASDLRIVAESAGFNLAFSGIALSADTGASWTLPRLVGMTRAMDLLMLPRTVSAAESLELGIATRVVADDEFGQVVGDIARRLADGPTLSFASLKRAVAFSSTHTLSESVANEARLMALTGASADHRAAVQAFVAKEKPTFVGR</sequence>
<dbReference type="PANTHER" id="PTHR43459:SF1">
    <property type="entry name" value="EG:BACN32G11.4 PROTEIN"/>
    <property type="match status" value="1"/>
</dbReference>
<gene>
    <name evidence="2" type="ORF">CLV56_0924</name>
</gene>
<dbReference type="GO" id="GO:0016853">
    <property type="term" value="F:isomerase activity"/>
    <property type="evidence" value="ECO:0007669"/>
    <property type="project" value="UniProtKB-KW"/>
</dbReference>
<name>A0A2M9BFI8_9ACTN</name>
<dbReference type="InterPro" id="IPR001753">
    <property type="entry name" value="Enoyl-CoA_hydra/iso"/>
</dbReference>
<dbReference type="AlphaFoldDB" id="A0A2M9BFI8"/>
<dbReference type="EMBL" id="PGEZ01000001">
    <property type="protein sequence ID" value="PJJ56713.1"/>
    <property type="molecule type" value="Genomic_DNA"/>
</dbReference>
<dbReference type="Pfam" id="PF00378">
    <property type="entry name" value="ECH_1"/>
    <property type="match status" value="1"/>
</dbReference>
<organism evidence="2 3">
    <name type="scientific">Mumia flava</name>
    <dbReference type="NCBI Taxonomy" id="1348852"/>
    <lineage>
        <taxon>Bacteria</taxon>
        <taxon>Bacillati</taxon>
        <taxon>Actinomycetota</taxon>
        <taxon>Actinomycetes</taxon>
        <taxon>Propionibacteriales</taxon>
        <taxon>Nocardioidaceae</taxon>
        <taxon>Mumia</taxon>
    </lineage>
</organism>
<dbReference type="CDD" id="cd06558">
    <property type="entry name" value="crotonase-like"/>
    <property type="match status" value="1"/>
</dbReference>